<evidence type="ECO:0000313" key="2">
    <source>
        <dbReference type="EMBL" id="KAA4560584.1"/>
    </source>
</evidence>
<dbReference type="Gene3D" id="1.10.260.40">
    <property type="entry name" value="lambda repressor-like DNA-binding domains"/>
    <property type="match status" value="1"/>
</dbReference>
<dbReference type="SUPFAM" id="SSF47413">
    <property type="entry name" value="lambda repressor-like DNA-binding domains"/>
    <property type="match status" value="1"/>
</dbReference>
<protein>
    <submittedName>
        <fullName evidence="2">Helix-turn-helix transcriptional regulator</fullName>
    </submittedName>
</protein>
<dbReference type="AlphaFoldDB" id="A0A642A549"/>
<dbReference type="InterPro" id="IPR001387">
    <property type="entry name" value="Cro/C1-type_HTH"/>
</dbReference>
<evidence type="ECO:0000259" key="1">
    <source>
        <dbReference type="PROSITE" id="PS50943"/>
    </source>
</evidence>
<dbReference type="InterPro" id="IPR010982">
    <property type="entry name" value="Lambda_DNA-bd_dom_sf"/>
</dbReference>
<reference evidence="2" key="1">
    <citation type="journal article" date="2019" name="Nat. Med.">
        <title>A library of human gut bacterial isolates paired with longitudinal multiomics data enables mechanistic microbiome research.</title>
        <authorList>
            <person name="Poyet M."/>
            <person name="Groussin M."/>
            <person name="Gibbons S.M."/>
            <person name="Avila-Pacheco J."/>
            <person name="Jiang X."/>
            <person name="Kearney S.M."/>
            <person name="Perrotta A.R."/>
            <person name="Berdy B."/>
            <person name="Zhao S."/>
            <person name="Lieberman T.D."/>
            <person name="Swanson P.K."/>
            <person name="Smith M."/>
            <person name="Roesemann S."/>
            <person name="Alexander J.E."/>
            <person name="Rich S.A."/>
            <person name="Livny J."/>
            <person name="Vlamakis H."/>
            <person name="Clish C."/>
            <person name="Bullock K."/>
            <person name="Deik A."/>
            <person name="Scott J."/>
            <person name="Pierce K.A."/>
            <person name="Xavier R.J."/>
            <person name="Alm E.J."/>
        </authorList>
    </citation>
    <scope>NUCLEOTIDE SEQUENCE</scope>
    <source>
        <strain evidence="2">BIOML-A32</strain>
    </source>
</reference>
<name>A0A642A549_BACOV</name>
<proteinExistence type="predicted"/>
<dbReference type="CDD" id="cd00093">
    <property type="entry name" value="HTH_XRE"/>
    <property type="match status" value="1"/>
</dbReference>
<organism evidence="2">
    <name type="scientific">Bacteroides ovatus</name>
    <dbReference type="NCBI Taxonomy" id="28116"/>
    <lineage>
        <taxon>Bacteria</taxon>
        <taxon>Pseudomonadati</taxon>
        <taxon>Bacteroidota</taxon>
        <taxon>Bacteroidia</taxon>
        <taxon>Bacteroidales</taxon>
        <taxon>Bacteroidaceae</taxon>
        <taxon>Bacteroides</taxon>
    </lineage>
</organism>
<dbReference type="EMBL" id="VWGG01000090">
    <property type="protein sequence ID" value="KAA4560584.1"/>
    <property type="molecule type" value="Genomic_DNA"/>
</dbReference>
<dbReference type="GO" id="GO:0003677">
    <property type="term" value="F:DNA binding"/>
    <property type="evidence" value="ECO:0007669"/>
    <property type="project" value="InterPro"/>
</dbReference>
<accession>A0A642A549</accession>
<dbReference type="PROSITE" id="PS50943">
    <property type="entry name" value="HTH_CROC1"/>
    <property type="match status" value="1"/>
</dbReference>
<sequence length="128" mass="14615">MNIYIEFGRRLAFIRQNSKLSQSQIAQKLNIAQSTYAGYEKGVRKIPLEIIVQLSKILNISPTILILGDEANIVKDYTISEQELIKKYRQLTAEQQGAIENSIDYYIKANMKDETTENGENPFENKVG</sequence>
<dbReference type="SMART" id="SM00530">
    <property type="entry name" value="HTH_XRE"/>
    <property type="match status" value="1"/>
</dbReference>
<dbReference type="Pfam" id="PF01381">
    <property type="entry name" value="HTH_3"/>
    <property type="match status" value="1"/>
</dbReference>
<comment type="caution">
    <text evidence="2">The sequence shown here is derived from an EMBL/GenBank/DDBJ whole genome shotgun (WGS) entry which is preliminary data.</text>
</comment>
<feature type="domain" description="HTH cro/C1-type" evidence="1">
    <location>
        <begin position="11"/>
        <end position="65"/>
    </location>
</feature>
<gene>
    <name evidence="2" type="ORF">F3B65_27105</name>
</gene>